<dbReference type="InterPro" id="IPR020988">
    <property type="entry name" value="Pept_U32_collagenase"/>
</dbReference>
<dbReference type="Pfam" id="PF12392">
    <property type="entry name" value="DUF3656"/>
    <property type="match status" value="1"/>
</dbReference>
<dbReference type="PANTHER" id="PTHR30217:SF10">
    <property type="entry name" value="23S RRNA 5-HYDROXYCYTIDINE C2501 SYNTHASE"/>
    <property type="match status" value="1"/>
</dbReference>
<comment type="caution">
    <text evidence="3">The sequence shown here is derived from an EMBL/GenBank/DDBJ whole genome shotgun (WGS) entry which is preliminary data.</text>
</comment>
<feature type="domain" description="Peptidase U32 collagenase" evidence="2">
    <location>
        <begin position="324"/>
        <end position="416"/>
    </location>
</feature>
<gene>
    <name evidence="3" type="ORF">FYJ34_01615</name>
</gene>
<accession>A0A6N7URF5</accession>
<evidence type="ECO:0000313" key="4">
    <source>
        <dbReference type="Proteomes" id="UP000434409"/>
    </source>
</evidence>
<dbReference type="InterPro" id="IPR001539">
    <property type="entry name" value="Peptidase_U32"/>
</dbReference>
<evidence type="ECO:0000259" key="2">
    <source>
        <dbReference type="Pfam" id="PF12392"/>
    </source>
</evidence>
<dbReference type="RefSeq" id="WP_154475665.1">
    <property type="nucleotide sequence ID" value="NZ_VULY01000018.1"/>
</dbReference>
<evidence type="ECO:0000313" key="3">
    <source>
        <dbReference type="EMBL" id="MSR93008.1"/>
    </source>
</evidence>
<dbReference type="EMBL" id="VULY01000018">
    <property type="protein sequence ID" value="MSR93008.1"/>
    <property type="molecule type" value="Genomic_DNA"/>
</dbReference>
<sequence length="715" mass="81430">MGKHVEILAPAGSLDSLRAGLAAGADAVYIGGSRFGARAYAQNFTEEQLLEAIDEVHLQGKKIYMTVNTLLKDKELAELFSYLLPYYQRGLDAVIVQDMGVLRAVRSWFPGLEIHASTQMSISAAEGVRFLKKHGVSRVVPSRELHLKEIAEMKKEGLELECFVHGAMCYSYSGQCLFSSLIGGRSGNRGQCAQPCRLPYQIDGRPEQDLLSLKDLCTIHKIPELIEAGIDSFKIEGRMKQPEYVYTVTKLYKKYTDLYQKNGQSGFSVSAEDERKLKEVYQRRGYSQGYYHQRNGKEMLSLARPENVSTESQKKEGAYLPELLPVSGKLWLKSGCPVSFSVAAGSAKVSCKGEVVQEAVRQPLELSKVEKQMKKTGSTGFYFQDLEICMEEGVFLPVQSLNQLRRQGLGKLTEALLQPYRREWTKENGKEDESALHPEQGAAAEENRDRSATYRVGVLVQTREQMKIALDAEMVSRIYVEDPKLCREAKLSKKCIILALPSVFREDTAEKWEAYREEIRAYCDEVLIRNWDSLQWLRDRGFEKPVRTDYNLYVWNQQGKVFFREEGIRGYTAPVEFRERELKELEIEGATLIVYGRQPVMITANCVQKTVRGCDGRSGWLYLTDRKQKKIPVKKYCDSCYNVIYNPAPLFLADLAEDVKRLGMWEIRLDFSTEDKEEMQAVLKAYQAGFLQGDPELGVPFQKEFTRGHWKRGVK</sequence>
<dbReference type="Proteomes" id="UP000434409">
    <property type="component" value="Unassembled WGS sequence"/>
</dbReference>
<dbReference type="Pfam" id="PF01136">
    <property type="entry name" value="Peptidase_U32"/>
    <property type="match status" value="1"/>
</dbReference>
<feature type="region of interest" description="Disordered" evidence="1">
    <location>
        <begin position="426"/>
        <end position="449"/>
    </location>
</feature>
<dbReference type="AlphaFoldDB" id="A0A6N7URF5"/>
<protein>
    <submittedName>
        <fullName evidence="3">U32 family peptidase</fullName>
    </submittedName>
</protein>
<proteinExistence type="predicted"/>
<name>A0A6N7URF5_9FIRM</name>
<reference evidence="3 4" key="1">
    <citation type="submission" date="2019-08" db="EMBL/GenBank/DDBJ databases">
        <title>In-depth cultivation of the pig gut microbiome towards novel bacterial diversity and tailored functional studies.</title>
        <authorList>
            <person name="Wylensek D."/>
            <person name="Hitch T.C.A."/>
            <person name="Clavel T."/>
        </authorList>
    </citation>
    <scope>NUCLEOTIDE SEQUENCE [LARGE SCALE GENOMIC DNA]</scope>
    <source>
        <strain evidence="3 4">68-1-5</strain>
    </source>
</reference>
<dbReference type="InterPro" id="IPR051454">
    <property type="entry name" value="RNA/ubiquinone_mod_enzymes"/>
</dbReference>
<keyword evidence="4" id="KW-1185">Reference proteome</keyword>
<dbReference type="PANTHER" id="PTHR30217">
    <property type="entry name" value="PEPTIDASE U32 FAMILY"/>
    <property type="match status" value="1"/>
</dbReference>
<feature type="compositionally biased region" description="Basic and acidic residues" evidence="1">
    <location>
        <begin position="426"/>
        <end position="436"/>
    </location>
</feature>
<organism evidence="3 4">
    <name type="scientific">Suipraeoptans intestinalis</name>
    <dbReference type="NCBI Taxonomy" id="2606628"/>
    <lineage>
        <taxon>Bacteria</taxon>
        <taxon>Bacillati</taxon>
        <taxon>Bacillota</taxon>
        <taxon>Clostridia</taxon>
        <taxon>Lachnospirales</taxon>
        <taxon>Lachnospiraceae</taxon>
        <taxon>Suipraeoptans</taxon>
    </lineage>
</organism>
<evidence type="ECO:0000256" key="1">
    <source>
        <dbReference type="SAM" id="MobiDB-lite"/>
    </source>
</evidence>